<dbReference type="AlphaFoldDB" id="A0A067SG15"/>
<evidence type="ECO:0000256" key="1">
    <source>
        <dbReference type="SAM" id="MobiDB-lite"/>
    </source>
</evidence>
<organism evidence="2 3">
    <name type="scientific">Galerina marginata (strain CBS 339.88)</name>
    <dbReference type="NCBI Taxonomy" id="685588"/>
    <lineage>
        <taxon>Eukaryota</taxon>
        <taxon>Fungi</taxon>
        <taxon>Dikarya</taxon>
        <taxon>Basidiomycota</taxon>
        <taxon>Agaricomycotina</taxon>
        <taxon>Agaricomycetes</taxon>
        <taxon>Agaricomycetidae</taxon>
        <taxon>Agaricales</taxon>
        <taxon>Agaricineae</taxon>
        <taxon>Strophariaceae</taxon>
        <taxon>Galerina</taxon>
    </lineage>
</organism>
<reference evidence="3" key="1">
    <citation type="journal article" date="2014" name="Proc. Natl. Acad. Sci. U.S.A.">
        <title>Extensive sampling of basidiomycete genomes demonstrates inadequacy of the white-rot/brown-rot paradigm for wood decay fungi.</title>
        <authorList>
            <person name="Riley R."/>
            <person name="Salamov A.A."/>
            <person name="Brown D.W."/>
            <person name="Nagy L.G."/>
            <person name="Floudas D."/>
            <person name="Held B.W."/>
            <person name="Levasseur A."/>
            <person name="Lombard V."/>
            <person name="Morin E."/>
            <person name="Otillar R."/>
            <person name="Lindquist E.A."/>
            <person name="Sun H."/>
            <person name="LaButti K.M."/>
            <person name="Schmutz J."/>
            <person name="Jabbour D."/>
            <person name="Luo H."/>
            <person name="Baker S.E."/>
            <person name="Pisabarro A.G."/>
            <person name="Walton J.D."/>
            <person name="Blanchette R.A."/>
            <person name="Henrissat B."/>
            <person name="Martin F."/>
            <person name="Cullen D."/>
            <person name="Hibbett D.S."/>
            <person name="Grigoriev I.V."/>
        </authorList>
    </citation>
    <scope>NUCLEOTIDE SEQUENCE [LARGE SCALE GENOMIC DNA]</scope>
    <source>
        <strain evidence="3">CBS 339.88</strain>
    </source>
</reference>
<dbReference type="Proteomes" id="UP000027222">
    <property type="component" value="Unassembled WGS sequence"/>
</dbReference>
<dbReference type="STRING" id="685588.A0A067SG15"/>
<evidence type="ECO:0000313" key="3">
    <source>
        <dbReference type="Proteomes" id="UP000027222"/>
    </source>
</evidence>
<sequence>MERRFAMSGFYDNESEHGSATTCATPPASVISGRSSRSTNSFGTALTTPRPDHSFNPQGIENTFAWQRPSSTTQDTSSVQGGARLVGGAFVHEPDVYSVYQPAPHLRIEGLDSMNYQVHQSHTPPSSNPTFPQSNFIHTPALHNMSSEPLFEDSRRSKETIRQDNAYDACDEGDDDISSPGGLRAEVHRLKADVENLRRASSTGRSTPGHGSVYRTSGRSPSPSPAAKKNRTVKRKSAEENKFLDDVRKHLTHMMGGDMFAVDRRPSEADLLVFTQKWGNKQAHEFIACCDADKFKIVVGAKPRNPWNESASQIFAHDFLRASGAPVNASNVKKLKTAFFNRLRAVVADHNKRAKGGAAFRIHRTAERRLQRKRVVRLFLDVSLTPAEAANVKLFDRRRRIVTALEMLRPHLQMLDNLGVDGMSSDESEGEDANETACIVRIPRWRSKALSDWLHVIDRIYILSRRKAGNRRGSLPHLRIYKDGSFSLKDKFVSGLPKNAYDPEWLSKAQDVYEKDEEYLFKHENMLFLTSGSLEMLSGLD</sequence>
<protein>
    <submittedName>
        <fullName evidence="2">Uncharacterized protein</fullName>
    </submittedName>
</protein>
<keyword evidence="3" id="KW-1185">Reference proteome</keyword>
<feature type="region of interest" description="Disordered" evidence="1">
    <location>
        <begin position="155"/>
        <end position="182"/>
    </location>
</feature>
<feature type="region of interest" description="Disordered" evidence="1">
    <location>
        <begin position="194"/>
        <end position="240"/>
    </location>
</feature>
<feature type="compositionally biased region" description="Polar residues" evidence="1">
    <location>
        <begin position="32"/>
        <end position="47"/>
    </location>
</feature>
<dbReference type="HOGENOM" id="CLU_538664_0_0_1"/>
<gene>
    <name evidence="2" type="ORF">GALMADRAFT_147736</name>
</gene>
<feature type="region of interest" description="Disordered" evidence="1">
    <location>
        <begin position="1"/>
        <end position="54"/>
    </location>
</feature>
<dbReference type="EMBL" id="KL142421">
    <property type="protein sequence ID" value="KDR66684.1"/>
    <property type="molecule type" value="Genomic_DNA"/>
</dbReference>
<proteinExistence type="predicted"/>
<dbReference type="OrthoDB" id="3224221at2759"/>
<accession>A0A067SG15</accession>
<evidence type="ECO:0000313" key="2">
    <source>
        <dbReference type="EMBL" id="KDR66684.1"/>
    </source>
</evidence>
<name>A0A067SG15_GALM3</name>